<evidence type="ECO:0000313" key="2">
    <source>
        <dbReference type="Proteomes" id="UP001431181"/>
    </source>
</evidence>
<dbReference type="Gene3D" id="3.40.50.150">
    <property type="entry name" value="Vaccinia Virus protein VP39"/>
    <property type="match status" value="1"/>
</dbReference>
<evidence type="ECO:0000313" key="1">
    <source>
        <dbReference type="EMBL" id="MCW4631775.1"/>
    </source>
</evidence>
<proteinExistence type="predicted"/>
<keyword evidence="2" id="KW-1185">Reference proteome</keyword>
<accession>A0ABT3KMJ1</accession>
<sequence length="154" mass="17365">MHITAVELRQEVMDAAEMYFKLPRGKRINLEVANAIDYIADGLPKKVDVLMTDLYNTEGMDCAVLQTSFIENCAKNIKEDGWLALNCWIDQKNNHELTAIIKQHFNDVRALDTGSGNWVIIAGKRVDNSNAKEPQSRCTKAQRQNGLSINQMVV</sequence>
<dbReference type="SUPFAM" id="SSF53335">
    <property type="entry name" value="S-adenosyl-L-methionine-dependent methyltransferases"/>
    <property type="match status" value="1"/>
</dbReference>
<comment type="caution">
    <text evidence="1">The sequence shown here is derived from an EMBL/GenBank/DDBJ whole genome shotgun (WGS) entry which is preliminary data.</text>
</comment>
<dbReference type="Pfam" id="PF01564">
    <property type="entry name" value="Spermine_synth"/>
    <property type="match status" value="1"/>
</dbReference>
<organism evidence="1 2">
    <name type="scientific">Marinomonas rhodophyticola</name>
    <dbReference type="NCBI Taxonomy" id="2992803"/>
    <lineage>
        <taxon>Bacteria</taxon>
        <taxon>Pseudomonadati</taxon>
        <taxon>Pseudomonadota</taxon>
        <taxon>Gammaproteobacteria</taxon>
        <taxon>Oceanospirillales</taxon>
        <taxon>Oceanospirillaceae</taxon>
        <taxon>Marinomonas</taxon>
    </lineage>
</organism>
<dbReference type="Proteomes" id="UP001431181">
    <property type="component" value="Unassembled WGS sequence"/>
</dbReference>
<reference evidence="1" key="1">
    <citation type="submission" date="2022-11" db="EMBL/GenBank/DDBJ databases">
        <title>Marinomonas sp. nov., isolated from marine algae.</title>
        <authorList>
            <person name="Choi D.G."/>
            <person name="Kim J.M."/>
            <person name="Lee J.K."/>
            <person name="Baek J.H."/>
            <person name="Jeon C.O."/>
        </authorList>
    </citation>
    <scope>NUCLEOTIDE SEQUENCE</scope>
    <source>
        <strain evidence="1">KJ51-3</strain>
    </source>
</reference>
<gene>
    <name evidence="1" type="ORF">ONZ52_23995</name>
</gene>
<dbReference type="InterPro" id="IPR029063">
    <property type="entry name" value="SAM-dependent_MTases_sf"/>
</dbReference>
<evidence type="ECO:0008006" key="3">
    <source>
        <dbReference type="Google" id="ProtNLM"/>
    </source>
</evidence>
<name>A0ABT3KMJ1_9GAMM</name>
<dbReference type="EMBL" id="JAPEUL010000012">
    <property type="protein sequence ID" value="MCW4631775.1"/>
    <property type="molecule type" value="Genomic_DNA"/>
</dbReference>
<protein>
    <recommendedName>
        <fullName evidence="3">Spermidine synthase</fullName>
    </recommendedName>
</protein>